<dbReference type="EMBL" id="CACRZD030000011">
    <property type="protein sequence ID" value="CAA6667945.1"/>
    <property type="molecule type" value="Genomic_DNA"/>
</dbReference>
<feature type="compositionally biased region" description="Basic and acidic residues" evidence="11">
    <location>
        <begin position="863"/>
        <end position="875"/>
    </location>
</feature>
<dbReference type="FunFam" id="3.80.10.10:FF:000111">
    <property type="entry name" value="LRR receptor-like serine/threonine-protein kinase ERECTA"/>
    <property type="match status" value="1"/>
</dbReference>
<dbReference type="Proteomes" id="UP001189122">
    <property type="component" value="Unassembled WGS sequence"/>
</dbReference>
<keyword evidence="12" id="KW-0732">Signal</keyword>
<feature type="region of interest" description="Disordered" evidence="11">
    <location>
        <begin position="112"/>
        <end position="140"/>
    </location>
</feature>
<dbReference type="PROSITE" id="PS00108">
    <property type="entry name" value="PROTEIN_KINASE_ST"/>
    <property type="match status" value="1"/>
</dbReference>
<keyword evidence="8" id="KW-0472">Membrane</keyword>
<evidence type="ECO:0000256" key="4">
    <source>
        <dbReference type="ARBA" id="ARBA00022614"/>
    </source>
</evidence>
<keyword evidence="7" id="KW-1133">Transmembrane helix</keyword>
<keyword evidence="4" id="KW-0433">Leucine-rich repeat</keyword>
<dbReference type="Gene3D" id="1.10.510.10">
    <property type="entry name" value="Transferase(Phosphotransferase) domain 1"/>
    <property type="match status" value="1"/>
</dbReference>
<dbReference type="GO" id="GO:0005524">
    <property type="term" value="F:ATP binding"/>
    <property type="evidence" value="ECO:0007669"/>
    <property type="project" value="InterPro"/>
</dbReference>
<dbReference type="PROSITE" id="PS50011">
    <property type="entry name" value="PROTEIN_KINASE_DOM"/>
    <property type="match status" value="1"/>
</dbReference>
<dbReference type="EMBL" id="LR743598">
    <property type="protein sequence ID" value="CAA2628698.1"/>
    <property type="molecule type" value="Genomic_DNA"/>
</dbReference>
<feature type="region of interest" description="Disordered" evidence="11">
    <location>
        <begin position="863"/>
        <end position="903"/>
    </location>
</feature>
<keyword evidence="15" id="KW-1185">Reference proteome</keyword>
<dbReference type="Gene3D" id="3.80.10.10">
    <property type="entry name" value="Ribonuclease Inhibitor"/>
    <property type="match status" value="3"/>
</dbReference>
<dbReference type="InterPro" id="IPR001245">
    <property type="entry name" value="Ser-Thr/Tyr_kinase_cat_dom"/>
</dbReference>
<feature type="chain" id="PRO_5029465043" description="Protein kinase domain-containing protein" evidence="12">
    <location>
        <begin position="27"/>
        <end position="938"/>
    </location>
</feature>
<sequence>MASSSSIFFFFFSFLLWFSFPLRVNSQGSPAAAGDLAVLLQMKEDWGNPSSLSSWKRNTSHCTDWAGVVCSAGGDVVTKINLRSLGIKGKVPAVVCDLRNLSPSTFPITGSAASSPSLSTTAPNSVASISPTTCSSARSPLPRLALRPGGPRPLLQQFLRRCPAGGSEDPRLRQLFLDNNLFNGTFPKGLGSLEELETSPSPPTPSYPLRSGGYRSSKTSIFTTTSSPARSSARGDSFPNLTEVDLSMNHFTGKIPPDFGRQSNLQILFLYKNQLSGRIPEDIGKIPAMRDLRLFENNLTGGIPPEMGKYSKLLNFEVWSNGLSGELPEGLCTGGPWTAGVPGELPAVAGSASLRQLLLRRGTPRDLVSEESLHRDHDGEHVLREVAGRLPPSLSRLEIENNRFSGEVPSSAPGMMVFKASNNFFFGEITPDLTGMTLLQELLLEGNQIFGKIPAGIKVLKSLTNLILRSNQLSGEIPREIGSLPVLTSLDLSENRLSGEIPKELGKLKLNFLNLSGNHLSGEIPAALQNQAYESSFLSNPGICSSTSFLNLPPCTANSGGGSGKLDRRRRRKNQEDLAASWKLTSFQSLNFSESNILRGVAAGNVIGGGGSGEVYRVSLGNRAGGGGGEEAAEQREDRRQSGEGIRCRGEDPRFHQARQHRQAPLLHLRRGRQASGLRVHGERTPAMGWPARLSAAVGAARGLCYMHDECSPAIVHRDVKSSNILLDSGFQPKVADFGLARILGTAGEQDAGGGGATAASSLCAYSRKLNEKVDVYSFGVVLLELTTAGGRTTREWRRFQEGGAVEEALDPRIREPRYLEEIAVVYQLGLICTGTLPSTRPTMRDVLQVLLRCEQKHGDMEKKQLQVHGDDGRRCWGTPPRRRVTGRSSSPAAATKMMKTPSRSNKNLWSNTFLTSVPSSVRVLTTLTHYVTEFIYI</sequence>
<dbReference type="InterPro" id="IPR032675">
    <property type="entry name" value="LRR_dom_sf"/>
</dbReference>
<feature type="compositionally biased region" description="Low complexity" evidence="11">
    <location>
        <begin position="112"/>
        <end position="125"/>
    </location>
</feature>
<organism evidence="14">
    <name type="scientific">Spirodela intermedia</name>
    <name type="common">Intermediate duckweed</name>
    <dbReference type="NCBI Taxonomy" id="51605"/>
    <lineage>
        <taxon>Eukaryota</taxon>
        <taxon>Viridiplantae</taxon>
        <taxon>Streptophyta</taxon>
        <taxon>Embryophyta</taxon>
        <taxon>Tracheophyta</taxon>
        <taxon>Spermatophyta</taxon>
        <taxon>Magnoliopsida</taxon>
        <taxon>Liliopsida</taxon>
        <taxon>Araceae</taxon>
        <taxon>Lemnoideae</taxon>
        <taxon>Spirodela</taxon>
    </lineage>
</organism>
<dbReference type="GO" id="GO:0033612">
    <property type="term" value="F:receptor serine/threonine kinase binding"/>
    <property type="evidence" value="ECO:0007669"/>
    <property type="project" value="TreeGrafter"/>
</dbReference>
<dbReference type="PANTHER" id="PTHR48056">
    <property type="entry name" value="LRR RECEPTOR-LIKE SERINE/THREONINE-PROTEIN KINASE-RELATED"/>
    <property type="match status" value="1"/>
</dbReference>
<comment type="similarity">
    <text evidence="3">Belongs to the RLP family.</text>
</comment>
<dbReference type="InterPro" id="IPR001611">
    <property type="entry name" value="Leu-rich_rpt"/>
</dbReference>
<protein>
    <recommendedName>
        <fullName evidence="13">Protein kinase domain-containing protein</fullName>
    </recommendedName>
</protein>
<keyword evidence="6" id="KW-0677">Repeat</keyword>
<dbReference type="AlphaFoldDB" id="A0A7I8JDX1"/>
<dbReference type="Pfam" id="PF07714">
    <property type="entry name" value="PK_Tyr_Ser-Thr"/>
    <property type="match status" value="1"/>
</dbReference>
<accession>A0A7I8JDX1</accession>
<keyword evidence="5" id="KW-0812">Transmembrane</keyword>
<dbReference type="InterPro" id="IPR011009">
    <property type="entry name" value="Kinase-like_dom_sf"/>
</dbReference>
<evidence type="ECO:0000256" key="5">
    <source>
        <dbReference type="ARBA" id="ARBA00022692"/>
    </source>
</evidence>
<dbReference type="GO" id="GO:0016020">
    <property type="term" value="C:membrane"/>
    <property type="evidence" value="ECO:0007669"/>
    <property type="project" value="UniProtKB-SubCell"/>
</dbReference>
<dbReference type="Pfam" id="PF08263">
    <property type="entry name" value="LRRNT_2"/>
    <property type="match status" value="1"/>
</dbReference>
<evidence type="ECO:0000256" key="8">
    <source>
        <dbReference type="ARBA" id="ARBA00023136"/>
    </source>
</evidence>
<evidence type="ECO:0000313" key="14">
    <source>
        <dbReference type="EMBL" id="CAA2628698.1"/>
    </source>
</evidence>
<evidence type="ECO:0000256" key="12">
    <source>
        <dbReference type="SAM" id="SignalP"/>
    </source>
</evidence>
<feature type="compositionally biased region" description="Polar residues" evidence="11">
    <location>
        <begin position="126"/>
        <end position="135"/>
    </location>
</feature>
<feature type="domain" description="Protein kinase" evidence="13">
    <location>
        <begin position="601"/>
        <end position="861"/>
    </location>
</feature>
<dbReference type="Pfam" id="PF00560">
    <property type="entry name" value="LRR_1"/>
    <property type="match status" value="2"/>
</dbReference>
<reference evidence="14 15" key="1">
    <citation type="submission" date="2019-12" db="EMBL/GenBank/DDBJ databases">
        <authorList>
            <person name="Scholz U."/>
            <person name="Mascher M."/>
            <person name="Fiebig A."/>
        </authorList>
    </citation>
    <scope>NUCLEOTIDE SEQUENCE</scope>
</reference>
<dbReference type="FunFam" id="3.80.10.10:FF:000221">
    <property type="entry name" value="Leucine-rich repeat receptor-like protein kinase PXL1"/>
    <property type="match status" value="1"/>
</dbReference>
<comment type="similarity">
    <text evidence="2">Belongs to the protein kinase superfamily. Ser/Thr protein kinase family.</text>
</comment>
<comment type="subcellular location">
    <subcellularLocation>
        <location evidence="1">Membrane</location>
        <topology evidence="1">Single-pass membrane protein</topology>
    </subcellularLocation>
</comment>
<evidence type="ECO:0000256" key="6">
    <source>
        <dbReference type="ARBA" id="ARBA00022737"/>
    </source>
</evidence>
<dbReference type="PANTHER" id="PTHR48056:SF29">
    <property type="entry name" value="RECEPTOR-LIKE PROTEIN KINASE HSL1"/>
    <property type="match status" value="1"/>
</dbReference>
<dbReference type="InterPro" id="IPR000719">
    <property type="entry name" value="Prot_kinase_dom"/>
</dbReference>
<evidence type="ECO:0000256" key="7">
    <source>
        <dbReference type="ARBA" id="ARBA00022989"/>
    </source>
</evidence>
<evidence type="ECO:0000256" key="1">
    <source>
        <dbReference type="ARBA" id="ARBA00004167"/>
    </source>
</evidence>
<dbReference type="InterPro" id="IPR008271">
    <property type="entry name" value="Ser/Thr_kinase_AS"/>
</dbReference>
<evidence type="ECO:0000256" key="10">
    <source>
        <dbReference type="ARBA" id="ARBA00023180"/>
    </source>
</evidence>
<dbReference type="GO" id="GO:0004672">
    <property type="term" value="F:protein kinase activity"/>
    <property type="evidence" value="ECO:0007669"/>
    <property type="project" value="InterPro"/>
</dbReference>
<gene>
    <name evidence="14" type="ORF">SI7747_11014339</name>
</gene>
<name>A0A7I8JDX1_SPIIN</name>
<feature type="compositionally biased region" description="Basic and acidic residues" evidence="11">
    <location>
        <begin position="633"/>
        <end position="655"/>
    </location>
</feature>
<evidence type="ECO:0000256" key="11">
    <source>
        <dbReference type="SAM" id="MobiDB-lite"/>
    </source>
</evidence>
<dbReference type="InterPro" id="IPR050647">
    <property type="entry name" value="Plant_LRR-RLKs"/>
</dbReference>
<feature type="region of interest" description="Disordered" evidence="11">
    <location>
        <begin position="192"/>
        <end position="215"/>
    </location>
</feature>
<evidence type="ECO:0000256" key="2">
    <source>
        <dbReference type="ARBA" id="ARBA00008684"/>
    </source>
</evidence>
<feature type="signal peptide" evidence="12">
    <location>
        <begin position="1"/>
        <end position="26"/>
    </location>
</feature>
<dbReference type="SUPFAM" id="SSF52058">
    <property type="entry name" value="L domain-like"/>
    <property type="match status" value="2"/>
</dbReference>
<evidence type="ECO:0000256" key="3">
    <source>
        <dbReference type="ARBA" id="ARBA00009592"/>
    </source>
</evidence>
<feature type="region of interest" description="Disordered" evidence="11">
    <location>
        <begin position="624"/>
        <end position="663"/>
    </location>
</feature>
<keyword evidence="10" id="KW-0325">Glycoprotein</keyword>
<dbReference type="SUPFAM" id="SSF56112">
    <property type="entry name" value="Protein kinase-like (PK-like)"/>
    <property type="match status" value="1"/>
</dbReference>
<dbReference type="Pfam" id="PF13855">
    <property type="entry name" value="LRR_8"/>
    <property type="match status" value="1"/>
</dbReference>
<dbReference type="SMART" id="SM00220">
    <property type="entry name" value="S_TKc"/>
    <property type="match status" value="1"/>
</dbReference>
<evidence type="ECO:0000313" key="15">
    <source>
        <dbReference type="Proteomes" id="UP001189122"/>
    </source>
</evidence>
<dbReference type="InterPro" id="IPR013210">
    <property type="entry name" value="LRR_N_plant-typ"/>
</dbReference>
<evidence type="ECO:0000256" key="9">
    <source>
        <dbReference type="ARBA" id="ARBA00023170"/>
    </source>
</evidence>
<keyword evidence="9" id="KW-0675">Receptor</keyword>
<proteinExistence type="inferred from homology"/>
<evidence type="ECO:0000259" key="13">
    <source>
        <dbReference type="PROSITE" id="PS50011"/>
    </source>
</evidence>